<name>A0AAW7TET2_BURVI</name>
<reference evidence="2" key="1">
    <citation type="submission" date="2023-07" db="EMBL/GenBank/DDBJ databases">
        <title>A collection of bacterial strains from the Burkholderia cepacia Research Laboratory and Repository.</title>
        <authorList>
            <person name="Lipuma J."/>
            <person name="Spilker T."/>
            <person name="Caverly L."/>
        </authorList>
    </citation>
    <scope>NUCLEOTIDE SEQUENCE</scope>
    <source>
        <strain evidence="2">AU44268</strain>
    </source>
</reference>
<gene>
    <name evidence="2" type="ORF">QZM33_34560</name>
</gene>
<dbReference type="RefSeq" id="WP_301788980.1">
    <property type="nucleotide sequence ID" value="NZ_JAUJRV010000071.1"/>
</dbReference>
<evidence type="ECO:0000313" key="2">
    <source>
        <dbReference type="EMBL" id="MDN7800040.1"/>
    </source>
</evidence>
<evidence type="ECO:0000256" key="1">
    <source>
        <dbReference type="SAM" id="MobiDB-lite"/>
    </source>
</evidence>
<accession>A0AAW7TET2</accession>
<protein>
    <submittedName>
        <fullName evidence="2">Uncharacterized protein</fullName>
    </submittedName>
</protein>
<feature type="region of interest" description="Disordered" evidence="1">
    <location>
        <begin position="127"/>
        <end position="172"/>
    </location>
</feature>
<organism evidence="2 3">
    <name type="scientific">Burkholderia vietnamiensis</name>
    <dbReference type="NCBI Taxonomy" id="60552"/>
    <lineage>
        <taxon>Bacteria</taxon>
        <taxon>Pseudomonadati</taxon>
        <taxon>Pseudomonadota</taxon>
        <taxon>Betaproteobacteria</taxon>
        <taxon>Burkholderiales</taxon>
        <taxon>Burkholderiaceae</taxon>
        <taxon>Burkholderia</taxon>
        <taxon>Burkholderia cepacia complex</taxon>
    </lineage>
</organism>
<dbReference type="AlphaFoldDB" id="A0AAW7TET2"/>
<dbReference type="EMBL" id="JAUJRV010000071">
    <property type="protein sequence ID" value="MDN7800040.1"/>
    <property type="molecule type" value="Genomic_DNA"/>
</dbReference>
<comment type="caution">
    <text evidence="2">The sequence shown here is derived from an EMBL/GenBank/DDBJ whole genome shotgun (WGS) entry which is preliminary data.</text>
</comment>
<dbReference type="Proteomes" id="UP001171620">
    <property type="component" value="Unassembled WGS sequence"/>
</dbReference>
<feature type="compositionally biased region" description="Polar residues" evidence="1">
    <location>
        <begin position="138"/>
        <end position="154"/>
    </location>
</feature>
<proteinExistence type="predicted"/>
<evidence type="ECO:0000313" key="3">
    <source>
        <dbReference type="Proteomes" id="UP001171620"/>
    </source>
</evidence>
<sequence length="172" mass="19339">MNKSDEIVFAPSIDWAKRKAKLLRRRIGPNLITHTAVLDLLAKMYGFRNWLDYLDFKASDLAFETGWDSELLEKTFDERRYLQSSTLMTELGLTEGEAALVLGDVDISGKPAASKRKAADLEAGPEPCFMTFSRDEQPSATSHPASQRATQRPTITYKRPRLIVEQTSAEEA</sequence>